<reference evidence="10" key="1">
    <citation type="journal article" date="2023" name="Science">
        <title>Genome structures resolve the early diversification of teleost fishes.</title>
        <authorList>
            <person name="Parey E."/>
            <person name="Louis A."/>
            <person name="Montfort J."/>
            <person name="Bouchez O."/>
            <person name="Roques C."/>
            <person name="Iampietro C."/>
            <person name="Lluch J."/>
            <person name="Castinel A."/>
            <person name="Donnadieu C."/>
            <person name="Desvignes T."/>
            <person name="Floi Bucao C."/>
            <person name="Jouanno E."/>
            <person name="Wen M."/>
            <person name="Mejri S."/>
            <person name="Dirks R."/>
            <person name="Jansen H."/>
            <person name="Henkel C."/>
            <person name="Chen W.J."/>
            <person name="Zahm M."/>
            <person name="Cabau C."/>
            <person name="Klopp C."/>
            <person name="Thompson A.W."/>
            <person name="Robinson-Rechavi M."/>
            <person name="Braasch I."/>
            <person name="Lecointre G."/>
            <person name="Bobe J."/>
            <person name="Postlethwait J.H."/>
            <person name="Berthelot C."/>
            <person name="Roest Crollius H."/>
            <person name="Guiguen Y."/>
        </authorList>
    </citation>
    <scope>NUCLEOTIDE SEQUENCE</scope>
    <source>
        <strain evidence="10">NC1722</strain>
    </source>
</reference>
<evidence type="ECO:0000256" key="9">
    <source>
        <dbReference type="SAM" id="SignalP"/>
    </source>
</evidence>
<accession>A0AAD7RHZ7</accession>
<comment type="subcellular location">
    <subcellularLocation>
        <location evidence="1 8">Secreted</location>
    </subcellularLocation>
</comment>
<dbReference type="GO" id="GO:0008217">
    <property type="term" value="P:regulation of blood pressure"/>
    <property type="evidence" value="ECO:0007669"/>
    <property type="project" value="InterPro"/>
</dbReference>
<dbReference type="GO" id="GO:0097746">
    <property type="term" value="P:blood vessel diameter maintenance"/>
    <property type="evidence" value="ECO:0007669"/>
    <property type="project" value="InterPro"/>
</dbReference>
<dbReference type="InterPro" id="IPR001483">
    <property type="entry name" value="Urotensin_II"/>
</dbReference>
<keyword evidence="4" id="KW-0165">Cleavage on pair of basic residues</keyword>
<dbReference type="GO" id="GO:0005576">
    <property type="term" value="C:extracellular region"/>
    <property type="evidence" value="ECO:0007669"/>
    <property type="project" value="UniProtKB-SubCell"/>
</dbReference>
<feature type="chain" id="PRO_5041981434" evidence="9">
    <location>
        <begin position="22"/>
        <end position="137"/>
    </location>
</feature>
<evidence type="ECO:0000256" key="8">
    <source>
        <dbReference type="RuleBase" id="RU000636"/>
    </source>
</evidence>
<organism evidence="10 11">
    <name type="scientific">Aldrovandia affinis</name>
    <dbReference type="NCBI Taxonomy" id="143900"/>
    <lineage>
        <taxon>Eukaryota</taxon>
        <taxon>Metazoa</taxon>
        <taxon>Chordata</taxon>
        <taxon>Craniata</taxon>
        <taxon>Vertebrata</taxon>
        <taxon>Euteleostomi</taxon>
        <taxon>Actinopterygii</taxon>
        <taxon>Neopterygii</taxon>
        <taxon>Teleostei</taxon>
        <taxon>Notacanthiformes</taxon>
        <taxon>Halosauridae</taxon>
        <taxon>Aldrovandia</taxon>
    </lineage>
</organism>
<dbReference type="Proteomes" id="UP001221898">
    <property type="component" value="Unassembled WGS sequence"/>
</dbReference>
<dbReference type="PANTHER" id="PTHR14447:SF0">
    <property type="entry name" value="UROTENSIN-2"/>
    <property type="match status" value="1"/>
</dbReference>
<dbReference type="Pfam" id="PF02083">
    <property type="entry name" value="Urotensin_II"/>
    <property type="match status" value="1"/>
</dbReference>
<keyword evidence="5 8" id="KW-0372">Hormone</keyword>
<dbReference type="GO" id="GO:0005179">
    <property type="term" value="F:hormone activity"/>
    <property type="evidence" value="ECO:0007669"/>
    <property type="project" value="UniProtKB-KW"/>
</dbReference>
<keyword evidence="3" id="KW-0964">Secreted</keyword>
<sequence length="137" mass="15225">MMGVPLLSWTLLLVASQALWAHPIADSSEVLYTGRTVLEEGGEISPGELSLSDQRSQSGTDQGFRSLLTEELDRHALKMWFASFKGVRAAGYIPIEAVEEVLMEKQGQLHPFQRFLGSGTQHAKRGNPAECFWKYCV</sequence>
<dbReference type="EMBL" id="JAINUG010000275">
    <property type="protein sequence ID" value="KAJ8384262.1"/>
    <property type="molecule type" value="Genomic_DNA"/>
</dbReference>
<dbReference type="AlphaFoldDB" id="A0AAD7RHZ7"/>
<comment type="caution">
    <text evidence="10">The sequence shown here is derived from an EMBL/GenBank/DDBJ whole genome shotgun (WGS) entry which is preliminary data.</text>
</comment>
<dbReference type="PANTHER" id="PTHR14447">
    <property type="entry name" value="UROTENSIN 2"/>
    <property type="match status" value="1"/>
</dbReference>
<protein>
    <submittedName>
        <fullName evidence="10">Uncharacterized protein</fullName>
    </submittedName>
</protein>
<name>A0AAD7RHZ7_9TELE</name>
<comment type="similarity">
    <text evidence="2 8">Belongs to the urotensin-2 family.</text>
</comment>
<evidence type="ECO:0000256" key="7">
    <source>
        <dbReference type="ARBA" id="ARBA00023157"/>
    </source>
</evidence>
<keyword evidence="7" id="KW-1015">Disulfide bond</keyword>
<proteinExistence type="inferred from homology"/>
<evidence type="ECO:0000256" key="2">
    <source>
        <dbReference type="ARBA" id="ARBA00006719"/>
    </source>
</evidence>
<evidence type="ECO:0000313" key="11">
    <source>
        <dbReference type="Proteomes" id="UP001221898"/>
    </source>
</evidence>
<feature type="signal peptide" evidence="9">
    <location>
        <begin position="1"/>
        <end position="21"/>
    </location>
</feature>
<evidence type="ECO:0000256" key="5">
    <source>
        <dbReference type="ARBA" id="ARBA00022702"/>
    </source>
</evidence>
<keyword evidence="6 9" id="KW-0732">Signal</keyword>
<evidence type="ECO:0000256" key="1">
    <source>
        <dbReference type="ARBA" id="ARBA00004613"/>
    </source>
</evidence>
<evidence type="ECO:0000256" key="3">
    <source>
        <dbReference type="ARBA" id="ARBA00022525"/>
    </source>
</evidence>
<evidence type="ECO:0000256" key="4">
    <source>
        <dbReference type="ARBA" id="ARBA00022685"/>
    </source>
</evidence>
<gene>
    <name evidence="10" type="ORF">AAFF_G00207230</name>
</gene>
<keyword evidence="11" id="KW-1185">Reference proteome</keyword>
<dbReference type="PROSITE" id="PS00984">
    <property type="entry name" value="UROTENSIN_II"/>
    <property type="match status" value="1"/>
</dbReference>
<evidence type="ECO:0000256" key="6">
    <source>
        <dbReference type="ARBA" id="ARBA00022729"/>
    </source>
</evidence>
<evidence type="ECO:0000313" key="10">
    <source>
        <dbReference type="EMBL" id="KAJ8384262.1"/>
    </source>
</evidence>